<keyword evidence="2" id="KW-0813">Transport</keyword>
<evidence type="ECO:0000256" key="4">
    <source>
        <dbReference type="ARBA" id="ARBA00023055"/>
    </source>
</evidence>
<accession>A0A7W9ER86</accession>
<dbReference type="InterPro" id="IPR020613">
    <property type="entry name" value="Thiolase_CS"/>
</dbReference>
<keyword evidence="4" id="KW-0445">Lipid transport</keyword>
<dbReference type="InterPro" id="IPR016039">
    <property type="entry name" value="Thiolase-like"/>
</dbReference>
<dbReference type="GO" id="GO:0006869">
    <property type="term" value="P:lipid transport"/>
    <property type="evidence" value="ECO:0007669"/>
    <property type="project" value="UniProtKB-KW"/>
</dbReference>
<dbReference type="Pfam" id="PF22691">
    <property type="entry name" value="Thiolase_C_1"/>
    <property type="match status" value="1"/>
</dbReference>
<evidence type="ECO:0000256" key="3">
    <source>
        <dbReference type="ARBA" id="ARBA00022679"/>
    </source>
</evidence>
<dbReference type="GO" id="GO:0003988">
    <property type="term" value="F:acetyl-CoA C-acyltransferase activity"/>
    <property type="evidence" value="ECO:0007669"/>
    <property type="project" value="UniProtKB-ARBA"/>
</dbReference>
<sequence>MSNDVYVVGIDMIKFGRFDDAKPESLAARATLLALDDCGQTIQDMQAIYAGTCNGTMMGQRMLHYIGQTGAPVVNVTNACATGATAFREAFIAIKAGLYDTCLAVGSEKMGKGMLVPKNSGGTAIPTEGLLGSGVMPSVFAQMGMEHSRKYGTTFEQFARVSEKNHKHSVLNPKAMYQKETPLDMVMEAEMIAYPLTKLMCSVNVDGAAAAVLMSEKRTKELGLMNRAVRVKGSGLASDPFTDRNLVMQDVNTVTRLAAARAYEMAGVGPEDVNLVELHDCFATAEIPHYENLGLCAEGEGGAFLDSGATTFGGKVPVNLSGGLLSKGHPLGATGIANIYEIAQHLRGEAGKRQMEGATIGLTHVVGLGSACAVHILEKA</sequence>
<keyword evidence="3 9" id="KW-0808">Transferase</keyword>
<dbReference type="PROSITE" id="PS00737">
    <property type="entry name" value="THIOLASE_2"/>
    <property type="match status" value="1"/>
</dbReference>
<dbReference type="Gene3D" id="3.40.47.10">
    <property type="match status" value="1"/>
</dbReference>
<dbReference type="InterPro" id="IPR002155">
    <property type="entry name" value="Thiolase"/>
</dbReference>
<protein>
    <recommendedName>
        <fullName evidence="1">propanoyl-CoA C-acyltransferase</fullName>
        <ecNumber evidence="1">2.3.1.176</ecNumber>
    </recommendedName>
    <alternativeName>
        <fullName evidence="6">Propanoyl-CoA C-acyltransferase</fullName>
    </alternativeName>
</protein>
<name>A0A7W9ER86_9SPHN</name>
<dbReference type="Proteomes" id="UP000537161">
    <property type="component" value="Unassembled WGS sequence"/>
</dbReference>
<dbReference type="AlphaFoldDB" id="A0A7W9ER86"/>
<dbReference type="InterPro" id="IPR055140">
    <property type="entry name" value="Thiolase_C_2"/>
</dbReference>
<dbReference type="InterPro" id="IPR020616">
    <property type="entry name" value="Thiolase_N"/>
</dbReference>
<evidence type="ECO:0000256" key="5">
    <source>
        <dbReference type="ARBA" id="ARBA00023121"/>
    </source>
</evidence>
<evidence type="ECO:0000256" key="2">
    <source>
        <dbReference type="ARBA" id="ARBA00022448"/>
    </source>
</evidence>
<evidence type="ECO:0000259" key="8">
    <source>
        <dbReference type="Pfam" id="PF22691"/>
    </source>
</evidence>
<dbReference type="CDD" id="cd00829">
    <property type="entry name" value="SCP-x_thiolase"/>
    <property type="match status" value="1"/>
</dbReference>
<gene>
    <name evidence="9" type="ORF">FHR21_002794</name>
</gene>
<evidence type="ECO:0000313" key="9">
    <source>
        <dbReference type="EMBL" id="MBB5707428.1"/>
    </source>
</evidence>
<dbReference type="PIRSF" id="PIRSF000429">
    <property type="entry name" value="Ac-CoA_Ac_transf"/>
    <property type="match status" value="1"/>
</dbReference>
<feature type="domain" description="Thiolase C-terminal" evidence="8">
    <location>
        <begin position="253"/>
        <end position="378"/>
    </location>
</feature>
<dbReference type="EMBL" id="JACIJH010000009">
    <property type="protein sequence ID" value="MBB5707428.1"/>
    <property type="molecule type" value="Genomic_DNA"/>
</dbReference>
<evidence type="ECO:0000313" key="10">
    <source>
        <dbReference type="Proteomes" id="UP000537161"/>
    </source>
</evidence>
<dbReference type="EC" id="2.3.1.176" evidence="1"/>
<proteinExistence type="predicted"/>
<dbReference type="PANTHER" id="PTHR42870:SF1">
    <property type="entry name" value="NON-SPECIFIC LIPID-TRANSFER PROTEIN-LIKE 2"/>
    <property type="match status" value="1"/>
</dbReference>
<evidence type="ECO:0000259" key="7">
    <source>
        <dbReference type="Pfam" id="PF00108"/>
    </source>
</evidence>
<keyword evidence="10" id="KW-1185">Reference proteome</keyword>
<organism evidence="9 10">
    <name type="scientific">Sphingopyxis panaciterrulae</name>
    <dbReference type="NCBI Taxonomy" id="462372"/>
    <lineage>
        <taxon>Bacteria</taxon>
        <taxon>Pseudomonadati</taxon>
        <taxon>Pseudomonadota</taxon>
        <taxon>Alphaproteobacteria</taxon>
        <taxon>Sphingomonadales</taxon>
        <taxon>Sphingomonadaceae</taxon>
        <taxon>Sphingopyxis</taxon>
    </lineage>
</organism>
<keyword evidence="5" id="KW-0446">Lipid-binding</keyword>
<dbReference type="PANTHER" id="PTHR42870">
    <property type="entry name" value="ACETYL-COA C-ACETYLTRANSFERASE"/>
    <property type="match status" value="1"/>
</dbReference>
<comment type="caution">
    <text evidence="9">The sequence shown here is derived from an EMBL/GenBank/DDBJ whole genome shotgun (WGS) entry which is preliminary data.</text>
</comment>
<dbReference type="Pfam" id="PF00108">
    <property type="entry name" value="Thiolase_N"/>
    <property type="match status" value="1"/>
</dbReference>
<evidence type="ECO:0000256" key="6">
    <source>
        <dbReference type="ARBA" id="ARBA00032316"/>
    </source>
</evidence>
<reference evidence="9 10" key="1">
    <citation type="submission" date="2020-08" db="EMBL/GenBank/DDBJ databases">
        <title>Genomic Encyclopedia of Type Strains, Phase IV (KMG-IV): sequencing the most valuable type-strain genomes for metagenomic binning, comparative biology and taxonomic classification.</title>
        <authorList>
            <person name="Goeker M."/>
        </authorList>
    </citation>
    <scope>NUCLEOTIDE SEQUENCE [LARGE SCALE GENOMIC DNA]</scope>
    <source>
        <strain evidence="9 10">DSM 27163</strain>
    </source>
</reference>
<evidence type="ECO:0000256" key="1">
    <source>
        <dbReference type="ARBA" id="ARBA00012352"/>
    </source>
</evidence>
<dbReference type="SUPFAM" id="SSF53901">
    <property type="entry name" value="Thiolase-like"/>
    <property type="match status" value="1"/>
</dbReference>
<feature type="domain" description="Thiolase N-terminal" evidence="7">
    <location>
        <begin position="5"/>
        <end position="184"/>
    </location>
</feature>
<dbReference type="GO" id="GO:0008289">
    <property type="term" value="F:lipid binding"/>
    <property type="evidence" value="ECO:0007669"/>
    <property type="project" value="UniProtKB-KW"/>
</dbReference>
<dbReference type="RefSeq" id="WP_184099246.1">
    <property type="nucleotide sequence ID" value="NZ_JACIJH010000009.1"/>
</dbReference>